<gene>
    <name evidence="1" type="ORF">HWQ62_00180</name>
</gene>
<sequence length="109" mass="12173">MITALKYWASSDRSNMTKNILKVIGAYGIIQVYAQDVGIRTGCLQARLLQNVPVQLLTFTAVAYSVTDDLFQSFSGTIIYFILKFVMSKGRVNDACFPSECEIRKCSTD</sequence>
<organismHost>
    <name type="scientific">Pyramimonas plurioculata</name>
    <dbReference type="NCBI Taxonomy" id="36893"/>
</organismHost>
<name>A0A7M3UNP4_POV01</name>
<proteinExistence type="predicted"/>
<protein>
    <submittedName>
        <fullName evidence="1">Uncharacterized protein</fullName>
    </submittedName>
</protein>
<dbReference type="EMBL" id="MT663535">
    <property type="protein sequence ID" value="QOI90317.1"/>
    <property type="molecule type" value="Genomic_DNA"/>
</dbReference>
<accession>A0A7M3UNP4</accession>
<evidence type="ECO:0000313" key="1">
    <source>
        <dbReference type="EMBL" id="QOI90317.1"/>
    </source>
</evidence>
<organism evidence="1">
    <name type="scientific">Pyramimonas orientalis virus</name>
    <name type="common">PoV01</name>
    <dbReference type="NCBI Taxonomy" id="455367"/>
    <lineage>
        <taxon>Viruses</taxon>
        <taxon>Varidnaviria</taxon>
        <taxon>Bamfordvirae</taxon>
        <taxon>Nucleocytoviricota</taxon>
        <taxon>Megaviricetes</taxon>
        <taxon>Imitervirales</taxon>
        <taxon>Allomimiviridae</taxon>
        <taxon>Heliosvirus</taxon>
        <taxon>Heliosvirus raunefjordenense</taxon>
    </lineage>
</organism>
<reference evidence="1" key="1">
    <citation type="submission" date="2020-06" db="EMBL/GenBank/DDBJ databases">
        <title>Lateral gene transfer of anion-conducting channel rhodopsins between green algae and giant viruses.</title>
        <authorList>
            <person name="Rozenberg A."/>
            <person name="Oppermann J."/>
            <person name="Wietek J."/>
            <person name="Fernandez Lahore R.G."/>
            <person name="Sandaa R.-A."/>
            <person name="Bratbak G."/>
            <person name="Hegemann P."/>
            <person name="Beja O."/>
        </authorList>
    </citation>
    <scope>NUCLEOTIDE SEQUENCE</scope>
    <source>
        <strain evidence="1">01B</strain>
    </source>
</reference>